<dbReference type="AlphaFoldDB" id="A0A8S4AEH1"/>
<feature type="compositionally biased region" description="Basic and acidic residues" evidence="1">
    <location>
        <begin position="1"/>
        <end position="32"/>
    </location>
</feature>
<dbReference type="Proteomes" id="UP000677803">
    <property type="component" value="Unassembled WGS sequence"/>
</dbReference>
<comment type="caution">
    <text evidence="2">The sequence shown here is derived from an EMBL/GenBank/DDBJ whole genome shotgun (WGS) entry which is preliminary data.</text>
</comment>
<feature type="region of interest" description="Disordered" evidence="1">
    <location>
        <begin position="65"/>
        <end position="85"/>
    </location>
</feature>
<reference evidence="2" key="1">
    <citation type="submission" date="2021-05" db="EMBL/GenBank/DDBJ databases">
        <authorList>
            <person name="Tigano A."/>
        </authorList>
    </citation>
    <scope>NUCLEOTIDE SEQUENCE</scope>
</reference>
<accession>A0A8S4AEH1</accession>
<proteinExistence type="predicted"/>
<sequence>MKEDLGGKVAVEEAHHHRAEVERERERGEHGGHGQQHGPDVRGDQRRGGGGGLLHRLLLGLLLEDQDHRQNRHDGGQDPQQGQNH</sequence>
<feature type="compositionally biased region" description="Basic and acidic residues" evidence="1">
    <location>
        <begin position="65"/>
        <end position="76"/>
    </location>
</feature>
<evidence type="ECO:0000313" key="2">
    <source>
        <dbReference type="EMBL" id="CAG5864730.1"/>
    </source>
</evidence>
<evidence type="ECO:0000256" key="1">
    <source>
        <dbReference type="SAM" id="MobiDB-lite"/>
    </source>
</evidence>
<name>A0A8S4AEH1_9TELE</name>
<feature type="region of interest" description="Disordered" evidence="1">
    <location>
        <begin position="1"/>
        <end position="52"/>
    </location>
</feature>
<organism evidence="2 3">
    <name type="scientific">Menidia menidia</name>
    <name type="common">Atlantic silverside</name>
    <dbReference type="NCBI Taxonomy" id="238744"/>
    <lineage>
        <taxon>Eukaryota</taxon>
        <taxon>Metazoa</taxon>
        <taxon>Chordata</taxon>
        <taxon>Craniata</taxon>
        <taxon>Vertebrata</taxon>
        <taxon>Euteleostomi</taxon>
        <taxon>Actinopterygii</taxon>
        <taxon>Neopterygii</taxon>
        <taxon>Teleostei</taxon>
        <taxon>Neoteleostei</taxon>
        <taxon>Acanthomorphata</taxon>
        <taxon>Ovalentaria</taxon>
        <taxon>Atherinomorphae</taxon>
        <taxon>Atheriniformes</taxon>
        <taxon>Atherinopsidae</taxon>
        <taxon>Menidiinae</taxon>
        <taxon>Menidia</taxon>
    </lineage>
</organism>
<gene>
    <name evidence="2" type="ORF">MMEN_LOCUS1665</name>
</gene>
<protein>
    <submittedName>
        <fullName evidence="2">(Atlantic silverside) hypothetical protein</fullName>
    </submittedName>
</protein>
<dbReference type="EMBL" id="CAJRST010000002">
    <property type="protein sequence ID" value="CAG5864730.1"/>
    <property type="molecule type" value="Genomic_DNA"/>
</dbReference>
<keyword evidence="3" id="KW-1185">Reference proteome</keyword>
<evidence type="ECO:0000313" key="3">
    <source>
        <dbReference type="Proteomes" id="UP000677803"/>
    </source>
</evidence>